<sequence length="277" mass="31871">WDEGMKKGGDLKMIRNIISRVLSGIDFSLTFSLYPLVSEWKCISNKLSKEEVAEYESSDYQLTLSLQEANGSVEAWHISLRRKDNGSFVMENMNIKCLVPMIGVYKVWHTSNISGGDFATELRWKIDARSCANTFDPLVLMLNSDGFNSYTVGLLNQVYETRITGGMTRVKKAGYQNKMYELNLNRFYPAGINPMFSHFEDTIYISKKSEDWSDSIRRYTSFVDRERGYKPYPVSSIALEPEWHSWYAFEECINQEQISQQAQLAKELGIKTVMIDG</sequence>
<organism evidence="1">
    <name type="scientific">marine sediment metagenome</name>
    <dbReference type="NCBI Taxonomy" id="412755"/>
    <lineage>
        <taxon>unclassified sequences</taxon>
        <taxon>metagenomes</taxon>
        <taxon>ecological metagenomes</taxon>
    </lineage>
</organism>
<comment type="caution">
    <text evidence="1">The sequence shown here is derived from an EMBL/GenBank/DDBJ whole genome shotgun (WGS) entry which is preliminary data.</text>
</comment>
<gene>
    <name evidence="1" type="ORF">S12H4_31858</name>
</gene>
<evidence type="ECO:0000313" key="1">
    <source>
        <dbReference type="EMBL" id="GAJ00963.1"/>
    </source>
</evidence>
<proteinExistence type="predicted"/>
<feature type="non-terminal residue" evidence="1">
    <location>
        <position position="1"/>
    </location>
</feature>
<name>X1T6L5_9ZZZZ</name>
<protein>
    <submittedName>
        <fullName evidence="1">Uncharacterized protein</fullName>
    </submittedName>
</protein>
<dbReference type="EMBL" id="BARW01018632">
    <property type="protein sequence ID" value="GAJ00963.1"/>
    <property type="molecule type" value="Genomic_DNA"/>
</dbReference>
<feature type="non-terminal residue" evidence="1">
    <location>
        <position position="277"/>
    </location>
</feature>
<reference evidence="1" key="1">
    <citation type="journal article" date="2014" name="Front. Microbiol.">
        <title>High frequency of phylogenetically diverse reductive dehalogenase-homologous genes in deep subseafloor sedimentary metagenomes.</title>
        <authorList>
            <person name="Kawai M."/>
            <person name="Futagami T."/>
            <person name="Toyoda A."/>
            <person name="Takaki Y."/>
            <person name="Nishi S."/>
            <person name="Hori S."/>
            <person name="Arai W."/>
            <person name="Tsubouchi T."/>
            <person name="Morono Y."/>
            <person name="Uchiyama I."/>
            <person name="Ito T."/>
            <person name="Fujiyama A."/>
            <person name="Inagaki F."/>
            <person name="Takami H."/>
        </authorList>
    </citation>
    <scope>NUCLEOTIDE SEQUENCE</scope>
    <source>
        <strain evidence="1">Expedition CK06-06</strain>
    </source>
</reference>
<dbReference type="AlphaFoldDB" id="X1T6L5"/>
<accession>X1T6L5</accession>